<name>A0A1H9CY59_9SPIR</name>
<accession>A0A1H9CY59</accession>
<evidence type="ECO:0008006" key="3">
    <source>
        <dbReference type="Google" id="ProtNLM"/>
    </source>
</evidence>
<proteinExistence type="predicted"/>
<dbReference type="STRING" id="163.SAMN04487775_10882"/>
<dbReference type="AlphaFoldDB" id="A0A1H9CY59"/>
<keyword evidence="2" id="KW-1185">Reference proteome</keyword>
<dbReference type="Proteomes" id="UP000182360">
    <property type="component" value="Unassembled WGS sequence"/>
</dbReference>
<evidence type="ECO:0000313" key="2">
    <source>
        <dbReference type="Proteomes" id="UP000182360"/>
    </source>
</evidence>
<dbReference type="InterPro" id="IPR034660">
    <property type="entry name" value="DinB/YfiT-like"/>
</dbReference>
<sequence length="353" mass="40703">MNKDWSEKNKKMQALISKEATFDEGIKLLIELRTELFEQISFIVKTFPPVAFYQLPFGDGEGNHCTTLAWSLWHTFRIEDIVSHELILKNKRILFDGGWQEKTSSPIITTGNELAGDTLIEFSKKLNIKATYDYCKAVMDFTNEMLEHLKFEDLKKTFTGEDRERLVESKCVSSDERASWLIDYWCGKNIKGLIQMPFSRHWIMHVEAMQRIKNKLCQQAKKGVDQIAYCGLSCGHCFLTSWCGSCRTIYNTCSYAISSPDGVCPNTACCKEKGLDGCYECDELYNCKKGFYALGKDTNAIRVMALFIQRHDKKELLKVMDTIHSKKKFEKIQEVLGYDVEEGLKILEEWRGN</sequence>
<dbReference type="Gene3D" id="1.20.120.450">
    <property type="entry name" value="dinb family like domain"/>
    <property type="match status" value="1"/>
</dbReference>
<protein>
    <recommendedName>
        <fullName evidence="3">DUF3795 domain-containing protein</fullName>
    </recommendedName>
</protein>
<dbReference type="RefSeq" id="WP_074641497.1">
    <property type="nucleotide sequence ID" value="NZ_FOFU01000002.1"/>
</dbReference>
<dbReference type="OrthoDB" id="9778466at2"/>
<gene>
    <name evidence="1" type="ORF">SAMN04487977_102357</name>
</gene>
<reference evidence="1 2" key="1">
    <citation type="submission" date="2016-10" db="EMBL/GenBank/DDBJ databases">
        <authorList>
            <person name="de Groot N.N."/>
        </authorList>
    </citation>
    <scope>NUCLEOTIDE SEQUENCE [LARGE SCALE GENOMIC DNA]</scope>
    <source>
        <strain evidence="1 2">B25</strain>
    </source>
</reference>
<dbReference type="EMBL" id="FOFU01000002">
    <property type="protein sequence ID" value="SEQ06162.1"/>
    <property type="molecule type" value="Genomic_DNA"/>
</dbReference>
<evidence type="ECO:0000313" key="1">
    <source>
        <dbReference type="EMBL" id="SEQ06162.1"/>
    </source>
</evidence>
<organism evidence="1 2">
    <name type="scientific">Treponema bryantii</name>
    <dbReference type="NCBI Taxonomy" id="163"/>
    <lineage>
        <taxon>Bacteria</taxon>
        <taxon>Pseudomonadati</taxon>
        <taxon>Spirochaetota</taxon>
        <taxon>Spirochaetia</taxon>
        <taxon>Spirochaetales</taxon>
        <taxon>Treponemataceae</taxon>
        <taxon>Treponema</taxon>
    </lineage>
</organism>